<accession>A0A9P5ZAN8</accession>
<evidence type="ECO:0000313" key="2">
    <source>
        <dbReference type="EMBL" id="KAF9483380.1"/>
    </source>
</evidence>
<reference evidence="2" key="1">
    <citation type="submission" date="2020-11" db="EMBL/GenBank/DDBJ databases">
        <authorList>
            <consortium name="DOE Joint Genome Institute"/>
            <person name="Ahrendt S."/>
            <person name="Riley R."/>
            <person name="Andreopoulos W."/>
            <person name="Labutti K."/>
            <person name="Pangilinan J."/>
            <person name="Ruiz-Duenas F.J."/>
            <person name="Barrasa J.M."/>
            <person name="Sanchez-Garcia M."/>
            <person name="Camarero S."/>
            <person name="Miyauchi S."/>
            <person name="Serrano A."/>
            <person name="Linde D."/>
            <person name="Babiker R."/>
            <person name="Drula E."/>
            <person name="Ayuso-Fernandez I."/>
            <person name="Pacheco R."/>
            <person name="Padilla G."/>
            <person name="Ferreira P."/>
            <person name="Barriuso J."/>
            <person name="Kellner H."/>
            <person name="Castanera R."/>
            <person name="Alfaro M."/>
            <person name="Ramirez L."/>
            <person name="Pisabarro A.G."/>
            <person name="Kuo A."/>
            <person name="Tritt A."/>
            <person name="Lipzen A."/>
            <person name="He G."/>
            <person name="Yan M."/>
            <person name="Ng V."/>
            <person name="Cullen D."/>
            <person name="Martin F."/>
            <person name="Rosso M.-N."/>
            <person name="Henrissat B."/>
            <person name="Hibbett D."/>
            <person name="Martinez A.T."/>
            <person name="Grigoriev I.V."/>
        </authorList>
    </citation>
    <scope>NUCLEOTIDE SEQUENCE</scope>
    <source>
        <strain evidence="2">CIRM-BRFM 674</strain>
    </source>
</reference>
<dbReference type="InterPro" id="IPR023231">
    <property type="entry name" value="GSKIP_dom_sf"/>
</dbReference>
<dbReference type="EMBL" id="MU155154">
    <property type="protein sequence ID" value="KAF9483380.1"/>
    <property type="molecule type" value="Genomic_DNA"/>
</dbReference>
<keyword evidence="3" id="KW-1185">Reference proteome</keyword>
<dbReference type="AlphaFoldDB" id="A0A9P5ZAN8"/>
<sequence length="97" mass="10594">MPSSPSFCDAELLRALNEQSFGIKSFTVSSSSPQQAIATIVLLDGPKLTVQLTTQGYSVVSTTKVYETIEDLLQASSPMYDKRRQEALYAKLSKLSS</sequence>
<gene>
    <name evidence="2" type="ORF">BDN70DRAFT_799882</name>
</gene>
<name>A0A9P5ZAN8_9AGAR</name>
<dbReference type="Proteomes" id="UP000807469">
    <property type="component" value="Unassembled WGS sequence"/>
</dbReference>
<dbReference type="OrthoDB" id="5804279at2759"/>
<evidence type="ECO:0000259" key="1">
    <source>
        <dbReference type="Pfam" id="PF05303"/>
    </source>
</evidence>
<dbReference type="SUPFAM" id="SSF103107">
    <property type="entry name" value="Hypothetical protein c14orf129, hspc210"/>
    <property type="match status" value="1"/>
</dbReference>
<comment type="caution">
    <text evidence="2">The sequence shown here is derived from an EMBL/GenBank/DDBJ whole genome shotgun (WGS) entry which is preliminary data.</text>
</comment>
<protein>
    <recommendedName>
        <fullName evidence="1">GSKIP domain-containing protein</fullName>
    </recommendedName>
</protein>
<dbReference type="Gene3D" id="3.30.2280.10">
    <property type="entry name" value="Hypothetical protein (hspc210)"/>
    <property type="match status" value="1"/>
</dbReference>
<dbReference type="InterPro" id="IPR007967">
    <property type="entry name" value="GSKIP_dom"/>
</dbReference>
<dbReference type="Pfam" id="PF05303">
    <property type="entry name" value="GSKIP_dom"/>
    <property type="match status" value="1"/>
</dbReference>
<organism evidence="2 3">
    <name type="scientific">Pholiota conissans</name>
    <dbReference type="NCBI Taxonomy" id="109636"/>
    <lineage>
        <taxon>Eukaryota</taxon>
        <taxon>Fungi</taxon>
        <taxon>Dikarya</taxon>
        <taxon>Basidiomycota</taxon>
        <taxon>Agaricomycotina</taxon>
        <taxon>Agaricomycetes</taxon>
        <taxon>Agaricomycetidae</taxon>
        <taxon>Agaricales</taxon>
        <taxon>Agaricineae</taxon>
        <taxon>Strophariaceae</taxon>
        <taxon>Pholiota</taxon>
    </lineage>
</organism>
<proteinExistence type="predicted"/>
<evidence type="ECO:0000313" key="3">
    <source>
        <dbReference type="Proteomes" id="UP000807469"/>
    </source>
</evidence>
<feature type="domain" description="GSKIP" evidence="1">
    <location>
        <begin position="9"/>
        <end position="95"/>
    </location>
</feature>